<reference evidence="3 4" key="1">
    <citation type="submission" date="2016-12" db="EMBL/GenBank/DDBJ databases">
        <title>The draft genome sequence of Actinophytocola xinjiangensis.</title>
        <authorList>
            <person name="Wang W."/>
            <person name="Yuan L."/>
        </authorList>
    </citation>
    <scope>NUCLEOTIDE SEQUENCE [LARGE SCALE GENOMIC DNA]</scope>
    <source>
        <strain evidence="3 4">CGMCC 4.4663</strain>
    </source>
</reference>
<dbReference type="SUPFAM" id="SSF53474">
    <property type="entry name" value="alpha/beta-Hydrolases"/>
    <property type="match status" value="1"/>
</dbReference>
<protein>
    <submittedName>
        <fullName evidence="3">Alpha/beta hydrolase</fullName>
    </submittedName>
</protein>
<dbReference type="Proteomes" id="UP000185696">
    <property type="component" value="Unassembled WGS sequence"/>
</dbReference>
<name>A0A7Z0WGK8_9PSEU</name>
<sequence length="270" mass="27862">MRTVRTSDGAQLAVSVFGPPAGEGTGTVVLSHGWAAGRKAWLGVAGRLAGQGVTVYAYDQRGHGDSTLGSEPISIERLGDDLATVLAAVDARDAVVAGHSGGGFAAMSYAINHAADAATRLGALALVATAAHDQDTPDGEVRLMGNPVFSWAVARGPLGRRMLGQTMGPKPEPAALEANRRLFAATPRQVRADCFRSSRGMDLREGLRSVEVPAVVLAGTADTVIDPELGRVVAAELPNARYEQLADKGHMLPLEAPDAVAKAIASLVTG</sequence>
<dbReference type="AlphaFoldDB" id="A0A7Z0WGK8"/>
<dbReference type="InterPro" id="IPR029058">
    <property type="entry name" value="AB_hydrolase_fold"/>
</dbReference>
<dbReference type="InterPro" id="IPR000073">
    <property type="entry name" value="AB_hydrolase_1"/>
</dbReference>
<keyword evidence="4" id="KW-1185">Reference proteome</keyword>
<accession>A0A7Z0WGK8</accession>
<dbReference type="GO" id="GO:0016787">
    <property type="term" value="F:hydrolase activity"/>
    <property type="evidence" value="ECO:0007669"/>
    <property type="project" value="UniProtKB-KW"/>
</dbReference>
<gene>
    <name evidence="3" type="ORF">BLA60_30550</name>
</gene>
<evidence type="ECO:0000256" key="1">
    <source>
        <dbReference type="ARBA" id="ARBA00022801"/>
    </source>
</evidence>
<evidence type="ECO:0000313" key="4">
    <source>
        <dbReference type="Proteomes" id="UP000185696"/>
    </source>
</evidence>
<organism evidence="3 4">
    <name type="scientific">Actinophytocola xinjiangensis</name>
    <dbReference type="NCBI Taxonomy" id="485602"/>
    <lineage>
        <taxon>Bacteria</taxon>
        <taxon>Bacillati</taxon>
        <taxon>Actinomycetota</taxon>
        <taxon>Actinomycetes</taxon>
        <taxon>Pseudonocardiales</taxon>
        <taxon>Pseudonocardiaceae</taxon>
    </lineage>
</organism>
<dbReference type="Pfam" id="PF12697">
    <property type="entry name" value="Abhydrolase_6"/>
    <property type="match status" value="1"/>
</dbReference>
<evidence type="ECO:0000259" key="2">
    <source>
        <dbReference type="Pfam" id="PF12697"/>
    </source>
</evidence>
<dbReference type="EMBL" id="MSIF01000020">
    <property type="protein sequence ID" value="OLF06715.1"/>
    <property type="molecule type" value="Genomic_DNA"/>
</dbReference>
<dbReference type="PANTHER" id="PTHR43798">
    <property type="entry name" value="MONOACYLGLYCEROL LIPASE"/>
    <property type="match status" value="1"/>
</dbReference>
<dbReference type="GO" id="GO:0016020">
    <property type="term" value="C:membrane"/>
    <property type="evidence" value="ECO:0007669"/>
    <property type="project" value="TreeGrafter"/>
</dbReference>
<dbReference type="PANTHER" id="PTHR43798:SF31">
    <property type="entry name" value="AB HYDROLASE SUPERFAMILY PROTEIN YCLE"/>
    <property type="match status" value="1"/>
</dbReference>
<dbReference type="InterPro" id="IPR000639">
    <property type="entry name" value="Epox_hydrolase-like"/>
</dbReference>
<feature type="domain" description="AB hydrolase-1" evidence="2">
    <location>
        <begin position="28"/>
        <end position="263"/>
    </location>
</feature>
<dbReference type="InterPro" id="IPR050266">
    <property type="entry name" value="AB_hydrolase_sf"/>
</dbReference>
<evidence type="ECO:0000313" key="3">
    <source>
        <dbReference type="EMBL" id="OLF06715.1"/>
    </source>
</evidence>
<comment type="caution">
    <text evidence="3">The sequence shown here is derived from an EMBL/GenBank/DDBJ whole genome shotgun (WGS) entry which is preliminary data.</text>
</comment>
<keyword evidence="1 3" id="KW-0378">Hydrolase</keyword>
<dbReference type="PRINTS" id="PR00412">
    <property type="entry name" value="EPOXHYDRLASE"/>
</dbReference>
<proteinExistence type="predicted"/>
<dbReference type="Gene3D" id="3.40.50.1820">
    <property type="entry name" value="alpha/beta hydrolase"/>
    <property type="match status" value="1"/>
</dbReference>